<proteinExistence type="predicted"/>
<reference evidence="2 3" key="1">
    <citation type="submission" date="2024-10" db="EMBL/GenBank/DDBJ databases">
        <title>The Natural Products Discovery Center: Release of the First 8490 Sequenced Strains for Exploring Actinobacteria Biosynthetic Diversity.</title>
        <authorList>
            <person name="Kalkreuter E."/>
            <person name="Kautsar S.A."/>
            <person name="Yang D."/>
            <person name="Bader C.D."/>
            <person name="Teijaro C.N."/>
            <person name="Fluegel L."/>
            <person name="Davis C.M."/>
            <person name="Simpson J.R."/>
            <person name="Lauterbach L."/>
            <person name="Steele A.D."/>
            <person name="Gui C."/>
            <person name="Meng S."/>
            <person name="Li G."/>
            <person name="Viehrig K."/>
            <person name="Ye F."/>
            <person name="Su P."/>
            <person name="Kiefer A.F."/>
            <person name="Nichols A."/>
            <person name="Cepeda A.J."/>
            <person name="Yan W."/>
            <person name="Fan B."/>
            <person name="Jiang Y."/>
            <person name="Adhikari A."/>
            <person name="Zheng C.-J."/>
            <person name="Schuster L."/>
            <person name="Cowan T.M."/>
            <person name="Smanski M.J."/>
            <person name="Chevrette M.G."/>
            <person name="De Carvalho L.P.S."/>
            <person name="Shen B."/>
        </authorList>
    </citation>
    <scope>NUCLEOTIDE SEQUENCE [LARGE SCALE GENOMIC DNA]</scope>
    <source>
        <strain evidence="2 3">NPDC001867</strain>
    </source>
</reference>
<accession>A0ABW6TEN1</accession>
<feature type="region of interest" description="Disordered" evidence="1">
    <location>
        <begin position="1"/>
        <end position="46"/>
    </location>
</feature>
<sequence length="46" mass="5071">MSDRATAGPQLFSHEYTAPDSTPASAIDTDLRPKFLSAHEDQQHDD</sequence>
<name>A0ABW6TEN1_9NOCA</name>
<protein>
    <submittedName>
        <fullName evidence="2">Uncharacterized protein</fullName>
    </submittedName>
</protein>
<dbReference type="EMBL" id="JBIATK010000005">
    <property type="protein sequence ID" value="MFF4024541.1"/>
    <property type="molecule type" value="Genomic_DNA"/>
</dbReference>
<gene>
    <name evidence="2" type="ORF">ACFYY5_17020</name>
</gene>
<keyword evidence="3" id="KW-1185">Reference proteome</keyword>
<comment type="caution">
    <text evidence="2">The sequence shown here is derived from an EMBL/GenBank/DDBJ whole genome shotgun (WGS) entry which is preliminary data.</text>
</comment>
<dbReference type="Proteomes" id="UP001602089">
    <property type="component" value="Unassembled WGS sequence"/>
</dbReference>
<organism evidence="2 3">
    <name type="scientific">Nocardia elegans</name>
    <dbReference type="NCBI Taxonomy" id="300029"/>
    <lineage>
        <taxon>Bacteria</taxon>
        <taxon>Bacillati</taxon>
        <taxon>Actinomycetota</taxon>
        <taxon>Actinomycetes</taxon>
        <taxon>Mycobacteriales</taxon>
        <taxon>Nocardiaceae</taxon>
        <taxon>Nocardia</taxon>
    </lineage>
</organism>
<evidence type="ECO:0000256" key="1">
    <source>
        <dbReference type="SAM" id="MobiDB-lite"/>
    </source>
</evidence>
<evidence type="ECO:0000313" key="3">
    <source>
        <dbReference type="Proteomes" id="UP001602089"/>
    </source>
</evidence>
<dbReference type="RefSeq" id="WP_157110949.1">
    <property type="nucleotide sequence ID" value="NZ_JADLPS010000003.1"/>
</dbReference>
<evidence type="ECO:0000313" key="2">
    <source>
        <dbReference type="EMBL" id="MFF4024541.1"/>
    </source>
</evidence>
<feature type="compositionally biased region" description="Basic and acidic residues" evidence="1">
    <location>
        <begin position="29"/>
        <end position="46"/>
    </location>
</feature>